<dbReference type="EMBL" id="JAEUBD010000526">
    <property type="protein sequence ID" value="KAH3674101.1"/>
    <property type="molecule type" value="Genomic_DNA"/>
</dbReference>
<feature type="domain" description="WW" evidence="2">
    <location>
        <begin position="71"/>
        <end position="105"/>
    </location>
</feature>
<dbReference type="CDD" id="cd00201">
    <property type="entry name" value="WW"/>
    <property type="match status" value="1"/>
</dbReference>
<feature type="region of interest" description="Disordered" evidence="1">
    <location>
        <begin position="32"/>
        <end position="51"/>
    </location>
</feature>
<accession>A0A9P8TCI0</accession>
<sequence>MTALMEEYGRKTRMDRTKLHRIKTMLPRLLKKTVSHSSTSTQASSPASCDSLDNDTAQSILSLDDFADAFEKLPPHWEVRYDPVLQLYYYVNLHENISQFDSPLEVVKHLIH</sequence>
<dbReference type="PROSITE" id="PS50020">
    <property type="entry name" value="WW_DOMAIN_2"/>
    <property type="match status" value="1"/>
</dbReference>
<gene>
    <name evidence="3" type="ORF">OGATHE_002081</name>
</gene>
<keyword evidence="4" id="KW-1185">Reference proteome</keyword>
<evidence type="ECO:0000313" key="3">
    <source>
        <dbReference type="EMBL" id="KAH3674101.1"/>
    </source>
</evidence>
<dbReference type="SMART" id="SM00456">
    <property type="entry name" value="WW"/>
    <property type="match status" value="1"/>
</dbReference>
<comment type="caution">
    <text evidence="3">The sequence shown here is derived from an EMBL/GenBank/DDBJ whole genome shotgun (WGS) entry which is preliminary data.</text>
</comment>
<dbReference type="Gene3D" id="2.20.70.10">
    <property type="match status" value="1"/>
</dbReference>
<evidence type="ECO:0000259" key="2">
    <source>
        <dbReference type="PROSITE" id="PS50020"/>
    </source>
</evidence>
<dbReference type="SUPFAM" id="SSF51045">
    <property type="entry name" value="WW domain"/>
    <property type="match status" value="1"/>
</dbReference>
<proteinExistence type="predicted"/>
<dbReference type="Proteomes" id="UP000788993">
    <property type="component" value="Unassembled WGS sequence"/>
</dbReference>
<dbReference type="InterPro" id="IPR036020">
    <property type="entry name" value="WW_dom_sf"/>
</dbReference>
<dbReference type="AlphaFoldDB" id="A0A9P8TCI0"/>
<reference evidence="3" key="2">
    <citation type="submission" date="2021-01" db="EMBL/GenBank/DDBJ databases">
        <authorList>
            <person name="Schikora-Tamarit M.A."/>
        </authorList>
    </citation>
    <scope>NUCLEOTIDE SEQUENCE</scope>
    <source>
        <strain evidence="3">NCAIM Y.01608</strain>
    </source>
</reference>
<protein>
    <recommendedName>
        <fullName evidence="2">WW domain-containing protein</fullName>
    </recommendedName>
</protein>
<dbReference type="InterPro" id="IPR001202">
    <property type="entry name" value="WW_dom"/>
</dbReference>
<feature type="compositionally biased region" description="Low complexity" evidence="1">
    <location>
        <begin position="35"/>
        <end position="48"/>
    </location>
</feature>
<organism evidence="3 4">
    <name type="scientific">Ogataea polymorpha</name>
    <dbReference type="NCBI Taxonomy" id="460523"/>
    <lineage>
        <taxon>Eukaryota</taxon>
        <taxon>Fungi</taxon>
        <taxon>Dikarya</taxon>
        <taxon>Ascomycota</taxon>
        <taxon>Saccharomycotina</taxon>
        <taxon>Pichiomycetes</taxon>
        <taxon>Pichiales</taxon>
        <taxon>Pichiaceae</taxon>
        <taxon>Ogataea</taxon>
    </lineage>
</organism>
<evidence type="ECO:0000313" key="4">
    <source>
        <dbReference type="Proteomes" id="UP000788993"/>
    </source>
</evidence>
<reference evidence="3" key="1">
    <citation type="journal article" date="2021" name="Open Biol.">
        <title>Shared evolutionary footprints suggest mitochondrial oxidative damage underlies multiple complex I losses in fungi.</title>
        <authorList>
            <person name="Schikora-Tamarit M.A."/>
            <person name="Marcet-Houben M."/>
            <person name="Nosek J."/>
            <person name="Gabaldon T."/>
        </authorList>
    </citation>
    <scope>NUCLEOTIDE SEQUENCE</scope>
    <source>
        <strain evidence="3">NCAIM Y.01608</strain>
    </source>
</reference>
<name>A0A9P8TCI0_9ASCO</name>
<evidence type="ECO:0000256" key="1">
    <source>
        <dbReference type="SAM" id="MobiDB-lite"/>
    </source>
</evidence>